<dbReference type="InterPro" id="IPR050834">
    <property type="entry name" value="Glycosyltransf_2"/>
</dbReference>
<dbReference type="AlphaFoldDB" id="A0A9X3CVY2"/>
<dbReference type="PANTHER" id="PTHR43685:SF2">
    <property type="entry name" value="GLYCOSYLTRANSFERASE 2-LIKE DOMAIN-CONTAINING PROTEIN"/>
    <property type="match status" value="1"/>
</dbReference>
<comment type="caution">
    <text evidence="3">The sequence shown here is derived from an EMBL/GenBank/DDBJ whole genome shotgun (WGS) entry which is preliminary data.</text>
</comment>
<dbReference type="InterPro" id="IPR019734">
    <property type="entry name" value="TPR_rpt"/>
</dbReference>
<reference evidence="3" key="1">
    <citation type="submission" date="2022-11" db="EMBL/GenBank/DDBJ databases">
        <title>Salinimicrobium profundisediminis sp. nov., isolated from deep-sea sediment of the Mariana Trench.</title>
        <authorList>
            <person name="Fu H."/>
        </authorList>
    </citation>
    <scope>NUCLEOTIDE SEQUENCE</scope>
    <source>
        <strain evidence="3">MT39</strain>
    </source>
</reference>
<dbReference type="CDD" id="cd00761">
    <property type="entry name" value="Glyco_tranf_GTA_type"/>
    <property type="match status" value="1"/>
</dbReference>
<evidence type="ECO:0000313" key="4">
    <source>
        <dbReference type="Proteomes" id="UP001148482"/>
    </source>
</evidence>
<organism evidence="3 4">
    <name type="scientific">Salinimicrobium profundisediminis</name>
    <dbReference type="NCBI Taxonomy" id="2994553"/>
    <lineage>
        <taxon>Bacteria</taxon>
        <taxon>Pseudomonadati</taxon>
        <taxon>Bacteroidota</taxon>
        <taxon>Flavobacteriia</taxon>
        <taxon>Flavobacteriales</taxon>
        <taxon>Flavobacteriaceae</taxon>
        <taxon>Salinimicrobium</taxon>
    </lineage>
</organism>
<sequence length="279" mass="32633">MDRLFSIIIPTFNRSHLILKSIESVLAQTSKNWELIIIDDGSTDNTGDAIQKYLADKRIRYYFQENRGVSAARNKGLAESNGDFVIFLDSDDLLLPGLITKLNSLNLENLDLIFWEVRKLYDDRTEVWKPSKLEKIYNNITASFLSGSACYRKSLFEETGGFDEKLHFGENYELGMRIAQIQELKYKVVDDIFLIYEIKAIRENSLPLNKIAALKYLAKKHKYVYEQDPASYSRLLYQLGYLSEKINKNSEAREYFYKAWKVRPVYLKALIKVLQFKWL</sequence>
<dbReference type="Proteomes" id="UP001148482">
    <property type="component" value="Unassembled WGS sequence"/>
</dbReference>
<accession>A0A9X3CVY2</accession>
<evidence type="ECO:0000313" key="3">
    <source>
        <dbReference type="EMBL" id="MCX2837902.1"/>
    </source>
</evidence>
<keyword evidence="1" id="KW-0802">TPR repeat</keyword>
<dbReference type="EMBL" id="JAPJDA010000009">
    <property type="protein sequence ID" value="MCX2837902.1"/>
    <property type="molecule type" value="Genomic_DNA"/>
</dbReference>
<dbReference type="RefSeq" id="WP_266069152.1">
    <property type="nucleotide sequence ID" value="NZ_JAPJDA010000009.1"/>
</dbReference>
<evidence type="ECO:0000256" key="1">
    <source>
        <dbReference type="PROSITE-ProRule" id="PRU00339"/>
    </source>
</evidence>
<feature type="domain" description="Glycosyltransferase 2-like" evidence="2">
    <location>
        <begin position="6"/>
        <end position="137"/>
    </location>
</feature>
<dbReference type="PROSITE" id="PS50005">
    <property type="entry name" value="TPR"/>
    <property type="match status" value="1"/>
</dbReference>
<evidence type="ECO:0000259" key="2">
    <source>
        <dbReference type="Pfam" id="PF00535"/>
    </source>
</evidence>
<dbReference type="InterPro" id="IPR001173">
    <property type="entry name" value="Glyco_trans_2-like"/>
</dbReference>
<feature type="repeat" description="TPR" evidence="1">
    <location>
        <begin position="233"/>
        <end position="266"/>
    </location>
</feature>
<dbReference type="Pfam" id="PF00535">
    <property type="entry name" value="Glycos_transf_2"/>
    <property type="match status" value="1"/>
</dbReference>
<keyword evidence="4" id="KW-1185">Reference proteome</keyword>
<gene>
    <name evidence="3" type="ORF">OQ279_07015</name>
</gene>
<dbReference type="SUPFAM" id="SSF53448">
    <property type="entry name" value="Nucleotide-diphospho-sugar transferases"/>
    <property type="match status" value="1"/>
</dbReference>
<dbReference type="Gene3D" id="3.90.550.10">
    <property type="entry name" value="Spore Coat Polysaccharide Biosynthesis Protein SpsA, Chain A"/>
    <property type="match status" value="1"/>
</dbReference>
<protein>
    <submittedName>
        <fullName evidence="3">Glycosyltransferase family A protein</fullName>
    </submittedName>
</protein>
<name>A0A9X3CVY2_9FLAO</name>
<dbReference type="InterPro" id="IPR029044">
    <property type="entry name" value="Nucleotide-diphossugar_trans"/>
</dbReference>
<dbReference type="PANTHER" id="PTHR43685">
    <property type="entry name" value="GLYCOSYLTRANSFERASE"/>
    <property type="match status" value="1"/>
</dbReference>
<proteinExistence type="predicted"/>